<feature type="compositionally biased region" description="Basic and acidic residues" evidence="1">
    <location>
        <begin position="30"/>
        <end position="42"/>
    </location>
</feature>
<feature type="region of interest" description="Disordered" evidence="1">
    <location>
        <begin position="16"/>
        <end position="52"/>
    </location>
</feature>
<protein>
    <submittedName>
        <fullName evidence="2">Uncharacterized protein</fullName>
    </submittedName>
</protein>
<organism evidence="2">
    <name type="scientific">Rhizophora mucronata</name>
    <name type="common">Asiatic mangrove</name>
    <dbReference type="NCBI Taxonomy" id="61149"/>
    <lineage>
        <taxon>Eukaryota</taxon>
        <taxon>Viridiplantae</taxon>
        <taxon>Streptophyta</taxon>
        <taxon>Embryophyta</taxon>
        <taxon>Tracheophyta</taxon>
        <taxon>Spermatophyta</taxon>
        <taxon>Magnoliopsida</taxon>
        <taxon>eudicotyledons</taxon>
        <taxon>Gunneridae</taxon>
        <taxon>Pentapetalae</taxon>
        <taxon>rosids</taxon>
        <taxon>fabids</taxon>
        <taxon>Malpighiales</taxon>
        <taxon>Rhizophoraceae</taxon>
        <taxon>Rhizophora</taxon>
    </lineage>
</organism>
<name>A0A2P2IKV1_RHIMU</name>
<proteinExistence type="predicted"/>
<accession>A0A2P2IKV1</accession>
<reference evidence="2" key="1">
    <citation type="submission" date="2018-02" db="EMBL/GenBank/DDBJ databases">
        <title>Rhizophora mucronata_Transcriptome.</title>
        <authorList>
            <person name="Meera S.P."/>
            <person name="Sreeshan A."/>
            <person name="Augustine A."/>
        </authorList>
    </citation>
    <scope>NUCLEOTIDE SEQUENCE</scope>
    <source>
        <tissue evidence="2">Leaf</tissue>
    </source>
</reference>
<sequence>MKNSKISTGISLMAIGASSNSNSQPAARCGRTDDGGIRREISGQRFHGIQTS</sequence>
<dbReference type="EMBL" id="GGEC01001373">
    <property type="protein sequence ID" value="MBW81856.1"/>
    <property type="molecule type" value="Transcribed_RNA"/>
</dbReference>
<evidence type="ECO:0000313" key="2">
    <source>
        <dbReference type="EMBL" id="MBW81856.1"/>
    </source>
</evidence>
<evidence type="ECO:0000256" key="1">
    <source>
        <dbReference type="SAM" id="MobiDB-lite"/>
    </source>
</evidence>
<dbReference type="AlphaFoldDB" id="A0A2P2IKV1"/>